<evidence type="ECO:0000313" key="2">
    <source>
        <dbReference type="EMBL" id="KAK4320278.1"/>
    </source>
</evidence>
<dbReference type="InterPro" id="IPR031937">
    <property type="entry name" value="PNISR"/>
</dbReference>
<feature type="compositionally biased region" description="Basic and acidic residues" evidence="1">
    <location>
        <begin position="184"/>
        <end position="194"/>
    </location>
</feature>
<accession>A0AAE1Q5T1</accession>
<evidence type="ECO:0000313" key="3">
    <source>
        <dbReference type="Proteomes" id="UP001292094"/>
    </source>
</evidence>
<feature type="compositionally biased region" description="Basic residues" evidence="1">
    <location>
        <begin position="302"/>
        <end position="321"/>
    </location>
</feature>
<feature type="region of interest" description="Disordered" evidence="1">
    <location>
        <begin position="91"/>
        <end position="118"/>
    </location>
</feature>
<feature type="compositionally biased region" description="Polar residues" evidence="1">
    <location>
        <begin position="260"/>
        <end position="271"/>
    </location>
</feature>
<keyword evidence="3" id="KW-1185">Reference proteome</keyword>
<feature type="compositionally biased region" description="Acidic residues" evidence="1">
    <location>
        <begin position="138"/>
        <end position="160"/>
    </location>
</feature>
<feature type="compositionally biased region" description="Polar residues" evidence="1">
    <location>
        <begin position="94"/>
        <end position="111"/>
    </location>
</feature>
<feature type="region of interest" description="Disordered" evidence="1">
    <location>
        <begin position="184"/>
        <end position="379"/>
    </location>
</feature>
<feature type="region of interest" description="Disordered" evidence="1">
    <location>
        <begin position="134"/>
        <end position="162"/>
    </location>
</feature>
<proteinExistence type="predicted"/>
<feature type="compositionally biased region" description="Basic and acidic residues" evidence="1">
    <location>
        <begin position="207"/>
        <end position="237"/>
    </location>
</feature>
<feature type="compositionally biased region" description="Basic and acidic residues" evidence="1">
    <location>
        <begin position="343"/>
        <end position="355"/>
    </location>
</feature>
<gene>
    <name evidence="2" type="ORF">Pmani_008788</name>
</gene>
<comment type="caution">
    <text evidence="2">The sequence shown here is derived from an EMBL/GenBank/DDBJ whole genome shotgun (WGS) entry which is preliminary data.</text>
</comment>
<sequence length="389" mass="43052">MLASLDSARQELTHALATGAAMPLGRNYLRRLADCVHELAGLTFQTFVEAGIAARTAARATPELAQRGVVKAGPLSPALCDQQAAQNRRGDYIPTSTLPTSDLHNYNNNKSAPPVQVKKSSALASLSGGIGLGIYSDSESEGDATGGEDEDERGDIDSDEELRQTIKRKRRDFQATERDILLKLQAEEMAERSGMKANESESDSEEENKQQVEECGQEDGKEMSGRPRQEISEEESSRPPSTLGNLKAMKFVPPQDPEVDSTQPDSNTPNDSIKGENDSKDSLVSLDSEEDSKSSQSDRSRERHRSRSRGRKSRDKKRHRDRSNESRSGRQHGSRSRGRDKRRSTYREESEESRSGRSSRRRSVSAVVRPPPAPAWYSPTCKFSSFVLL</sequence>
<dbReference type="EMBL" id="JAWZYT010000676">
    <property type="protein sequence ID" value="KAK4320278.1"/>
    <property type="molecule type" value="Genomic_DNA"/>
</dbReference>
<dbReference type="PANTHER" id="PTHR31518">
    <property type="entry name" value="ARGININE/SERINE-RICH PROTEIN PNISR"/>
    <property type="match status" value="1"/>
</dbReference>
<reference evidence="2" key="1">
    <citation type="submission" date="2023-11" db="EMBL/GenBank/DDBJ databases">
        <title>Genome assemblies of two species of porcelain crab, Petrolisthes cinctipes and Petrolisthes manimaculis (Anomura: Porcellanidae).</title>
        <authorList>
            <person name="Angst P."/>
        </authorList>
    </citation>
    <scope>NUCLEOTIDE SEQUENCE</scope>
    <source>
        <strain evidence="2">PB745_02</strain>
        <tissue evidence="2">Gill</tissue>
    </source>
</reference>
<dbReference type="AlphaFoldDB" id="A0AAE1Q5T1"/>
<feature type="compositionally biased region" description="Basic residues" evidence="1">
    <location>
        <begin position="329"/>
        <end position="342"/>
    </location>
</feature>
<evidence type="ECO:0000256" key="1">
    <source>
        <dbReference type="SAM" id="MobiDB-lite"/>
    </source>
</evidence>
<protein>
    <submittedName>
        <fullName evidence="2">Uncharacterized protein</fullName>
    </submittedName>
</protein>
<name>A0AAE1Q5T1_9EUCA</name>
<dbReference type="Proteomes" id="UP001292094">
    <property type="component" value="Unassembled WGS sequence"/>
</dbReference>
<organism evidence="2 3">
    <name type="scientific">Petrolisthes manimaculis</name>
    <dbReference type="NCBI Taxonomy" id="1843537"/>
    <lineage>
        <taxon>Eukaryota</taxon>
        <taxon>Metazoa</taxon>
        <taxon>Ecdysozoa</taxon>
        <taxon>Arthropoda</taxon>
        <taxon>Crustacea</taxon>
        <taxon>Multicrustacea</taxon>
        <taxon>Malacostraca</taxon>
        <taxon>Eumalacostraca</taxon>
        <taxon>Eucarida</taxon>
        <taxon>Decapoda</taxon>
        <taxon>Pleocyemata</taxon>
        <taxon>Anomura</taxon>
        <taxon>Galatheoidea</taxon>
        <taxon>Porcellanidae</taxon>
        <taxon>Petrolisthes</taxon>
    </lineage>
</organism>
<feature type="compositionally biased region" description="Basic and acidic residues" evidence="1">
    <location>
        <begin position="291"/>
        <end position="301"/>
    </location>
</feature>